<dbReference type="PANTHER" id="PTHR33169:SF13">
    <property type="entry name" value="PADR-FAMILY TRANSCRIPTIONAL REGULATOR"/>
    <property type="match status" value="1"/>
</dbReference>
<dbReference type="Gene3D" id="1.10.10.10">
    <property type="entry name" value="Winged helix-like DNA-binding domain superfamily/Winged helix DNA-binding domain"/>
    <property type="match status" value="1"/>
</dbReference>
<evidence type="ECO:0000313" key="2">
    <source>
        <dbReference type="EMBL" id="EZP26831.1"/>
    </source>
</evidence>
<dbReference type="InterPro" id="IPR052509">
    <property type="entry name" value="Metal_resp_DNA-bind_regulator"/>
</dbReference>
<dbReference type="InterPro" id="IPR036390">
    <property type="entry name" value="WH_DNA-bd_sf"/>
</dbReference>
<dbReference type="SUPFAM" id="SSF46785">
    <property type="entry name" value="Winged helix' DNA-binding domain"/>
    <property type="match status" value="1"/>
</dbReference>
<dbReference type="EMBL" id="JFYO01000006">
    <property type="protein sequence ID" value="EZP26831.1"/>
    <property type="molecule type" value="Genomic_DNA"/>
</dbReference>
<dbReference type="eggNOG" id="COG1695">
    <property type="taxonomic scope" value="Bacteria"/>
</dbReference>
<dbReference type="InterPro" id="IPR036388">
    <property type="entry name" value="WH-like_DNA-bd_sf"/>
</dbReference>
<comment type="caution">
    <text evidence="2">The sequence shown here is derived from an EMBL/GenBank/DDBJ whole genome shotgun (WGS) entry which is preliminary data.</text>
</comment>
<dbReference type="Pfam" id="PF03551">
    <property type="entry name" value="PadR"/>
    <property type="match status" value="1"/>
</dbReference>
<evidence type="ECO:0000259" key="1">
    <source>
        <dbReference type="Pfam" id="PF03551"/>
    </source>
</evidence>
<dbReference type="Proteomes" id="UP000024001">
    <property type="component" value="Unassembled WGS sequence"/>
</dbReference>
<proteinExistence type="predicted"/>
<dbReference type="PANTHER" id="PTHR33169">
    <property type="entry name" value="PADR-FAMILY TRANSCRIPTIONAL REGULATOR"/>
    <property type="match status" value="1"/>
</dbReference>
<evidence type="ECO:0000313" key="3">
    <source>
        <dbReference type="Proteomes" id="UP000024001"/>
    </source>
</evidence>
<dbReference type="RefSeq" id="WP_036312076.1">
    <property type="nucleotide sequence ID" value="NZ_JFYO01000006.1"/>
</dbReference>
<protein>
    <submittedName>
        <fullName evidence="2">Transcriptional regulator, PadR family</fullName>
    </submittedName>
</protein>
<organism evidence="2 3">
    <name type="scientific">Microbacterium oleivorans</name>
    <dbReference type="NCBI Taxonomy" id="273677"/>
    <lineage>
        <taxon>Bacteria</taxon>
        <taxon>Bacillati</taxon>
        <taxon>Actinomycetota</taxon>
        <taxon>Actinomycetes</taxon>
        <taxon>Micrococcales</taxon>
        <taxon>Microbacteriaceae</taxon>
        <taxon>Microbacterium</taxon>
    </lineage>
</organism>
<dbReference type="InterPro" id="IPR005149">
    <property type="entry name" value="Tscrpt_reg_PadR_N"/>
</dbReference>
<accession>A0A031FRL1</accession>
<gene>
    <name evidence="2" type="ORF">BW34_02033</name>
</gene>
<feature type="domain" description="Transcription regulator PadR N-terminal" evidence="1">
    <location>
        <begin position="12"/>
        <end position="84"/>
    </location>
</feature>
<dbReference type="AlphaFoldDB" id="A0A031FRL1"/>
<dbReference type="OrthoDB" id="122286at2"/>
<keyword evidence="3" id="KW-1185">Reference proteome</keyword>
<dbReference type="PATRIC" id="fig|273677.3.peg.2017"/>
<sequence>MASPLGLTAFWILTALAGGRRHGYDILREVDAASSGRAAMKVTTLYAALERLEREGLIRADGEEVVGGRARRYFAIEDAGGAALLAEITALEHQARVARERLAAARRPGAARPAVARTAFA</sequence>
<name>A0A031FRL1_9MICO</name>
<reference evidence="2 3" key="1">
    <citation type="submission" date="2014-03" db="EMBL/GenBank/DDBJ databases">
        <title>Draft Genome Sequences of 13 Willow Endophytes.</title>
        <authorList>
            <person name="Gan H.Y."/>
            <person name="Gan H.M."/>
            <person name="Savka M.A."/>
            <person name="Hudson A.O."/>
        </authorList>
    </citation>
    <scope>NUCLEOTIDE SEQUENCE [LARGE SCALE GENOMIC DNA]</scope>
    <source>
        <strain evidence="2 3">RIT293</strain>
    </source>
</reference>